<sequence length="138" mass="15568">MPTEKRGPIGSVKPSGWHTVKYNHVDGKYLYNRCHLIGYQLTAENANKQNLITGTRYLNVDGMLPFENMVADYVKETNNHILYRVTPIFNGDDLVAQGVLIEAKSVEDNGKGIMFNVFCYNVQPNVIIDYKTGDSHLS</sequence>
<feature type="domain" description="Type VII secretion system protein EssD-like" evidence="1">
    <location>
        <begin position="13"/>
        <end position="105"/>
    </location>
</feature>
<dbReference type="Gene3D" id="3.40.570.10">
    <property type="entry name" value="Extracellular Endonuclease, subunit A"/>
    <property type="match status" value="1"/>
</dbReference>
<accession>A0A1H3LB68</accession>
<organism evidence="2 3">
    <name type="scientific">Lachnobacterium bovis DSM 14045</name>
    <dbReference type="NCBI Taxonomy" id="1122142"/>
    <lineage>
        <taxon>Bacteria</taxon>
        <taxon>Bacillati</taxon>
        <taxon>Bacillota</taxon>
        <taxon>Clostridia</taxon>
        <taxon>Lachnospirales</taxon>
        <taxon>Lachnospiraceae</taxon>
        <taxon>Lachnobacterium</taxon>
    </lineage>
</organism>
<name>A0A1H3LB68_9FIRM</name>
<dbReference type="InterPro" id="IPR044929">
    <property type="entry name" value="DNA/RNA_non-sp_Endonuclease_sf"/>
</dbReference>
<keyword evidence="2" id="KW-0378">Hydrolase</keyword>
<keyword evidence="2" id="KW-0255">Endonuclease</keyword>
<gene>
    <name evidence="2" type="ORF">SAMN02910414_01968</name>
</gene>
<evidence type="ECO:0000313" key="2">
    <source>
        <dbReference type="EMBL" id="SDY61546.1"/>
    </source>
</evidence>
<dbReference type="Proteomes" id="UP000183918">
    <property type="component" value="Unassembled WGS sequence"/>
</dbReference>
<dbReference type="STRING" id="1122142.SAMN02910414_01968"/>
<dbReference type="Pfam" id="PF13930">
    <property type="entry name" value="Endonuclea_NS_2"/>
    <property type="match status" value="1"/>
</dbReference>
<keyword evidence="2" id="KW-0540">Nuclease</keyword>
<dbReference type="AlphaFoldDB" id="A0A1H3LB68"/>
<evidence type="ECO:0000313" key="3">
    <source>
        <dbReference type="Proteomes" id="UP000183918"/>
    </source>
</evidence>
<dbReference type="EMBL" id="FNPG01000024">
    <property type="protein sequence ID" value="SDY61546.1"/>
    <property type="molecule type" value="Genomic_DNA"/>
</dbReference>
<dbReference type="InterPro" id="IPR044927">
    <property type="entry name" value="Endonuclea_NS_2"/>
</dbReference>
<proteinExistence type="predicted"/>
<reference evidence="2 3" key="1">
    <citation type="submission" date="2016-10" db="EMBL/GenBank/DDBJ databases">
        <authorList>
            <person name="de Groot N.N."/>
        </authorList>
    </citation>
    <scope>NUCLEOTIDE SEQUENCE [LARGE SCALE GENOMIC DNA]</scope>
    <source>
        <strain evidence="2 3">DSM 14045</strain>
    </source>
</reference>
<keyword evidence="3" id="KW-1185">Reference proteome</keyword>
<evidence type="ECO:0000259" key="1">
    <source>
        <dbReference type="Pfam" id="PF13930"/>
    </source>
</evidence>
<dbReference type="GO" id="GO:0004519">
    <property type="term" value="F:endonuclease activity"/>
    <property type="evidence" value="ECO:0007669"/>
    <property type="project" value="UniProtKB-KW"/>
</dbReference>
<protein>
    <submittedName>
        <fullName evidence="2">DNA/RNA non-specific endonuclease</fullName>
    </submittedName>
</protein>